<keyword evidence="1" id="KW-1133">Transmembrane helix</keyword>
<accession>A0A5R9AF02</accession>
<reference evidence="2 3" key="1">
    <citation type="submission" date="2019-05" db="EMBL/GenBank/DDBJ databases">
        <authorList>
            <person name="Moore K."/>
            <person name="O'Neill P."/>
            <person name="Farbos A."/>
            <person name="Studholme D.J."/>
        </authorList>
    </citation>
    <scope>NUCLEOTIDE SEQUENCE [LARGE SCALE GENOMIC DNA]</scope>
    <source>
        <strain evidence="2 3">DSM 9128</strain>
    </source>
</reference>
<feature type="transmembrane region" description="Helical" evidence="1">
    <location>
        <begin position="95"/>
        <end position="118"/>
    </location>
</feature>
<evidence type="ECO:0000313" key="3">
    <source>
        <dbReference type="Proteomes" id="UP000307510"/>
    </source>
</evidence>
<proteinExistence type="predicted"/>
<sequence>MHTLLDFKEEALAEYLNSALRRHGLDSYVFNVGVARDGSPLFSIACPNVSEMTQARYLIYSSTYFIRDIHPEAAEELRKIRWEARRKGRQMLLRLLTSRPALVFSALALSAAAAGYLLDL</sequence>
<dbReference type="AlphaFoldDB" id="A0A5R9AF02"/>
<comment type="caution">
    <text evidence="2">The sequence shown here is derived from an EMBL/GenBank/DDBJ whole genome shotgun (WGS) entry which is preliminary data.</text>
</comment>
<keyword evidence="1" id="KW-0812">Transmembrane</keyword>
<dbReference type="EMBL" id="VASG01000002">
    <property type="protein sequence ID" value="TLP76457.1"/>
    <property type="molecule type" value="Genomic_DNA"/>
</dbReference>
<protein>
    <submittedName>
        <fullName evidence="2">Uncharacterized protein</fullName>
    </submittedName>
</protein>
<evidence type="ECO:0000256" key="1">
    <source>
        <dbReference type="SAM" id="Phobius"/>
    </source>
</evidence>
<organism evidence="2 3">
    <name type="scientific">Pseudomonas nitroreducens</name>
    <dbReference type="NCBI Taxonomy" id="46680"/>
    <lineage>
        <taxon>Bacteria</taxon>
        <taxon>Pseudomonadati</taxon>
        <taxon>Pseudomonadota</taxon>
        <taxon>Gammaproteobacteria</taxon>
        <taxon>Pseudomonadales</taxon>
        <taxon>Pseudomonadaceae</taxon>
        <taxon>Pseudomonas</taxon>
    </lineage>
</organism>
<name>A0A5R9AF02_PSENT</name>
<dbReference type="Proteomes" id="UP000307510">
    <property type="component" value="Unassembled WGS sequence"/>
</dbReference>
<dbReference type="RefSeq" id="WP_138213406.1">
    <property type="nucleotide sequence ID" value="NZ_VASG01000002.1"/>
</dbReference>
<evidence type="ECO:0000313" key="2">
    <source>
        <dbReference type="EMBL" id="TLP76457.1"/>
    </source>
</evidence>
<keyword evidence="1" id="KW-0472">Membrane</keyword>
<gene>
    <name evidence="2" type="ORF">FEA48_08665</name>
</gene>
<reference evidence="3" key="2">
    <citation type="submission" date="2019-06" db="EMBL/GenBank/DDBJ databases">
        <title>AzeR, a transcriptional regulator that responds to azelaic acid in Pseudomonas nitroreducens.</title>
        <authorList>
            <person name="Bez C."/>
            <person name="Javvadi S.G."/>
            <person name="Bertani I."/>
            <person name="Devescovi G."/>
            <person name="Studholme D.J."/>
            <person name="Geller A."/>
            <person name="Levy A."/>
            <person name="Venturi V."/>
        </authorList>
    </citation>
    <scope>NUCLEOTIDE SEQUENCE [LARGE SCALE GENOMIC DNA]</scope>
    <source>
        <strain evidence="3">DSM 9128</strain>
    </source>
</reference>